<accession>A0A137RG04</accession>
<dbReference type="SUPFAM" id="SSF53756">
    <property type="entry name" value="UDP-Glycosyltransferase/glycogen phosphorylase"/>
    <property type="match status" value="1"/>
</dbReference>
<name>A0A137RG04_9FLAO</name>
<keyword evidence="3" id="KW-1185">Reference proteome</keyword>
<sequence>MAATGSQVFIFGLKKGSVPSLPNSTYITYSNKLSKLLLLIRYTFLLFLIKPKEKRKLDKIISRSKKRQLVLRLKYYPVLYHCPDVFHLQWAKSIEDWIWVQQFGMKLIISLRGAHINYSPLADSKIAKTYKALFPKVDGFHAVSKAISLEAMKYNAALHKINVVYSGLELEKMPFQLKIVEVNTPLKILSIGRAHWKKGYTYALNSAYFLKVAGVNFQYTIVGVGTDEELIYHRSQLELENEVLFLEKLSFEEVIVSIRQADVLLLPSVEEGIANVVLEAMALGTLVISTNCGGMNEVIVDNENGFLVPIRNAEAMASALKRISELPLPTYQKIATSARNTIEDQHNHKRMIVEMLDLYQKVLITEQ</sequence>
<proteinExistence type="predicted"/>
<dbReference type="EMBL" id="JRWG01000007">
    <property type="protein sequence ID" value="KXN98420.1"/>
    <property type="molecule type" value="Genomic_DNA"/>
</dbReference>
<feature type="domain" description="Glycosyl transferase family 1" evidence="1">
    <location>
        <begin position="182"/>
        <end position="340"/>
    </location>
</feature>
<organism evidence="2 3">
    <name type="scientific">Aequorivita aquimaris</name>
    <dbReference type="NCBI Taxonomy" id="1548749"/>
    <lineage>
        <taxon>Bacteria</taxon>
        <taxon>Pseudomonadati</taxon>
        <taxon>Bacteroidota</taxon>
        <taxon>Flavobacteriia</taxon>
        <taxon>Flavobacteriales</taxon>
        <taxon>Flavobacteriaceae</taxon>
        <taxon>Aequorivita</taxon>
    </lineage>
</organism>
<dbReference type="PANTHER" id="PTHR12526">
    <property type="entry name" value="GLYCOSYLTRANSFERASE"/>
    <property type="match status" value="1"/>
</dbReference>
<comment type="caution">
    <text evidence="2">The sequence shown here is derived from an EMBL/GenBank/DDBJ whole genome shotgun (WGS) entry which is preliminary data.</text>
</comment>
<dbReference type="GO" id="GO:0016757">
    <property type="term" value="F:glycosyltransferase activity"/>
    <property type="evidence" value="ECO:0007669"/>
    <property type="project" value="InterPro"/>
</dbReference>
<dbReference type="AlphaFoldDB" id="A0A137RG04"/>
<evidence type="ECO:0000313" key="3">
    <source>
        <dbReference type="Proteomes" id="UP000070138"/>
    </source>
</evidence>
<evidence type="ECO:0000313" key="2">
    <source>
        <dbReference type="EMBL" id="KXN98420.1"/>
    </source>
</evidence>
<evidence type="ECO:0000259" key="1">
    <source>
        <dbReference type="Pfam" id="PF00534"/>
    </source>
</evidence>
<dbReference type="Pfam" id="PF00534">
    <property type="entry name" value="Glycos_transf_1"/>
    <property type="match status" value="1"/>
</dbReference>
<dbReference type="CDD" id="cd03801">
    <property type="entry name" value="GT4_PimA-like"/>
    <property type="match status" value="1"/>
</dbReference>
<reference evidence="2 3" key="2">
    <citation type="journal article" date="2016" name="Int. J. Syst. Evol. Microbiol.">
        <title>Vitellibacter aquimaris sp. nov., a marine bacterium isolated from seawater.</title>
        <authorList>
            <person name="Thevarajoo S."/>
            <person name="Selvaratnam C."/>
            <person name="Goh K.M."/>
            <person name="Hong K.W."/>
            <person name="Chan X.Y."/>
            <person name="Chan K.G."/>
            <person name="Chong C.S."/>
        </authorList>
    </citation>
    <scope>NUCLEOTIDE SEQUENCE [LARGE SCALE GENOMIC DNA]</scope>
    <source>
        <strain evidence="2 3">D-24</strain>
    </source>
</reference>
<dbReference type="Proteomes" id="UP000070138">
    <property type="component" value="Unassembled WGS sequence"/>
</dbReference>
<gene>
    <name evidence="2" type="ORF">LS48_11790</name>
</gene>
<reference evidence="3" key="1">
    <citation type="submission" date="2014-10" db="EMBL/GenBank/DDBJ databases">
        <title>Genome sequencing of Vitellibacter sp. D-24.</title>
        <authorList>
            <person name="Thevarajoo S."/>
            <person name="Selvaratnam C."/>
            <person name="Goh K.M."/>
            <person name="Chong C.S."/>
        </authorList>
    </citation>
    <scope>NUCLEOTIDE SEQUENCE [LARGE SCALE GENOMIC DNA]</scope>
    <source>
        <strain evidence="3">D-24</strain>
    </source>
</reference>
<dbReference type="Gene3D" id="3.40.50.2000">
    <property type="entry name" value="Glycogen Phosphorylase B"/>
    <property type="match status" value="2"/>
</dbReference>
<protein>
    <recommendedName>
        <fullName evidence="1">Glycosyl transferase family 1 domain-containing protein</fullName>
    </recommendedName>
</protein>
<dbReference type="STRING" id="1548749.LS48_11790"/>
<dbReference type="InterPro" id="IPR001296">
    <property type="entry name" value="Glyco_trans_1"/>
</dbReference>
<dbReference type="PANTHER" id="PTHR12526:SF630">
    <property type="entry name" value="GLYCOSYLTRANSFERASE"/>
    <property type="match status" value="1"/>
</dbReference>